<dbReference type="Proteomes" id="UP001146793">
    <property type="component" value="Unassembled WGS sequence"/>
</dbReference>
<dbReference type="AlphaFoldDB" id="A0AAV7ZS84"/>
<sequence>MFKFYSNLLIDESDNEESEKSMILESPEESYYEKPFIHQQIFFNEERNINQCNSNSSNSFNTSETKLNTTQFQTIQRSDQKMMGLYMNTKTQVSEVINRPFSQPNSTKGTDAKIFICNMPEEETREKKQLLSQFMKQKPRPRWEARIDKFNLLFPGIIKNWNPQLLKNGQINRVEIDKLFFKIFFEISNQQNHTRFNRNIQRSLTEYMRKFGLKNITKYQRDIMIFEKTNL</sequence>
<evidence type="ECO:0000313" key="1">
    <source>
        <dbReference type="EMBL" id="KAJ3444794.1"/>
    </source>
</evidence>
<comment type="caution">
    <text evidence="1">The sequence shown here is derived from an EMBL/GenBank/DDBJ whole genome shotgun (WGS) entry which is preliminary data.</text>
</comment>
<reference evidence="1" key="1">
    <citation type="submission" date="2022-08" db="EMBL/GenBank/DDBJ databases">
        <title>Novel sulphate-reducing endosymbionts in the free-living metamonad Anaeramoeba.</title>
        <authorList>
            <person name="Jerlstrom-Hultqvist J."/>
            <person name="Cepicka I."/>
            <person name="Gallot-Lavallee L."/>
            <person name="Salas-Leiva D."/>
            <person name="Curtis B.A."/>
            <person name="Zahonova K."/>
            <person name="Pipaliya S."/>
            <person name="Dacks J."/>
            <person name="Roger A.J."/>
        </authorList>
    </citation>
    <scope>NUCLEOTIDE SEQUENCE</scope>
    <source>
        <strain evidence="1">Busselton2</strain>
    </source>
</reference>
<protein>
    <submittedName>
        <fullName evidence="1">Uncharacterized protein</fullName>
    </submittedName>
</protein>
<name>A0AAV7ZS84_9EUKA</name>
<accession>A0AAV7ZS84</accession>
<gene>
    <name evidence="1" type="ORF">M0812_10655</name>
</gene>
<evidence type="ECO:0000313" key="2">
    <source>
        <dbReference type="Proteomes" id="UP001146793"/>
    </source>
</evidence>
<organism evidence="1 2">
    <name type="scientific">Anaeramoeba flamelloides</name>
    <dbReference type="NCBI Taxonomy" id="1746091"/>
    <lineage>
        <taxon>Eukaryota</taxon>
        <taxon>Metamonada</taxon>
        <taxon>Anaeramoebidae</taxon>
        <taxon>Anaeramoeba</taxon>
    </lineage>
</organism>
<dbReference type="EMBL" id="JANTQA010000023">
    <property type="protein sequence ID" value="KAJ3444794.1"/>
    <property type="molecule type" value="Genomic_DNA"/>
</dbReference>
<proteinExistence type="predicted"/>